<evidence type="ECO:0000313" key="3">
    <source>
        <dbReference type="Proteomes" id="UP000784294"/>
    </source>
</evidence>
<gene>
    <name evidence="2" type="ORF">PXEA_LOCUS9072</name>
</gene>
<dbReference type="AlphaFoldDB" id="A0A3S5FCZ2"/>
<accession>A0A3S5FCZ2</accession>
<name>A0A3S5FCZ2_9PLAT</name>
<proteinExistence type="predicted"/>
<feature type="region of interest" description="Disordered" evidence="1">
    <location>
        <begin position="15"/>
        <end position="51"/>
    </location>
</feature>
<feature type="compositionally biased region" description="Polar residues" evidence="1">
    <location>
        <begin position="15"/>
        <end position="31"/>
    </location>
</feature>
<evidence type="ECO:0000313" key="2">
    <source>
        <dbReference type="EMBL" id="VEL15632.1"/>
    </source>
</evidence>
<reference evidence="2" key="1">
    <citation type="submission" date="2018-11" db="EMBL/GenBank/DDBJ databases">
        <authorList>
            <consortium name="Pathogen Informatics"/>
        </authorList>
    </citation>
    <scope>NUCLEOTIDE SEQUENCE</scope>
</reference>
<protein>
    <submittedName>
        <fullName evidence="2">Uncharacterized protein</fullName>
    </submittedName>
</protein>
<dbReference type="Proteomes" id="UP000784294">
    <property type="component" value="Unassembled WGS sequence"/>
</dbReference>
<organism evidence="2 3">
    <name type="scientific">Protopolystoma xenopodis</name>
    <dbReference type="NCBI Taxonomy" id="117903"/>
    <lineage>
        <taxon>Eukaryota</taxon>
        <taxon>Metazoa</taxon>
        <taxon>Spiralia</taxon>
        <taxon>Lophotrochozoa</taxon>
        <taxon>Platyhelminthes</taxon>
        <taxon>Monogenea</taxon>
        <taxon>Polyopisthocotylea</taxon>
        <taxon>Polystomatidea</taxon>
        <taxon>Polystomatidae</taxon>
        <taxon>Protopolystoma</taxon>
    </lineage>
</organism>
<comment type="caution">
    <text evidence="2">The sequence shown here is derived from an EMBL/GenBank/DDBJ whole genome shotgun (WGS) entry which is preliminary data.</text>
</comment>
<evidence type="ECO:0000256" key="1">
    <source>
        <dbReference type="SAM" id="MobiDB-lite"/>
    </source>
</evidence>
<keyword evidence="3" id="KW-1185">Reference proteome</keyword>
<dbReference type="EMBL" id="CAAALY010025275">
    <property type="protein sequence ID" value="VEL15632.1"/>
    <property type="molecule type" value="Genomic_DNA"/>
</dbReference>
<sequence length="207" mass="21458">MPLYAQYNKPIGEQSNFALSPDESAQAQLVTPQLAATPPSPSSQFQVLPSSLPPVDNSSIPSVLTSSFSTPSSLRSANHKDIGSPAHIAFPGQTVLIFCLDPEAEACQPGCLPEDQVLGHSIATDSDASSLVCRNSDSWSDPGQSVVVTNASVKPVGTAALQEKGNKVEEANTSKSEAVVGLLRSGGPSLVVSTGRGNRQSGIFPNM</sequence>